<organism evidence="2">
    <name type="scientific">Zea mays</name>
    <name type="common">Maize</name>
    <dbReference type="NCBI Taxonomy" id="4577"/>
    <lineage>
        <taxon>Eukaryota</taxon>
        <taxon>Viridiplantae</taxon>
        <taxon>Streptophyta</taxon>
        <taxon>Embryophyta</taxon>
        <taxon>Tracheophyta</taxon>
        <taxon>Spermatophyta</taxon>
        <taxon>Magnoliopsida</taxon>
        <taxon>Liliopsida</taxon>
        <taxon>Poales</taxon>
        <taxon>Poaceae</taxon>
        <taxon>PACMAD clade</taxon>
        <taxon>Panicoideae</taxon>
        <taxon>Andropogonodae</taxon>
        <taxon>Andropogoneae</taxon>
        <taxon>Tripsacinae</taxon>
        <taxon>Zea</taxon>
    </lineage>
</organism>
<feature type="transmembrane region" description="Helical" evidence="1">
    <location>
        <begin position="161"/>
        <end position="180"/>
    </location>
</feature>
<gene>
    <name evidence="2" type="ORF">ZEAMMB73_Zm00001d054110</name>
</gene>
<dbReference type="EMBL" id="CM000780">
    <property type="protein sequence ID" value="AQK61353.1"/>
    <property type="molecule type" value="Genomic_DNA"/>
</dbReference>
<dbReference type="InterPro" id="IPR051616">
    <property type="entry name" value="Cul2-RING_E3_ligase_SR"/>
</dbReference>
<dbReference type="Gene3D" id="1.25.40.10">
    <property type="entry name" value="Tetratricopeptide repeat domain"/>
    <property type="match status" value="1"/>
</dbReference>
<name>A0A1D6QVI2_MAIZE</name>
<keyword evidence="1" id="KW-0472">Membrane</keyword>
<keyword evidence="1" id="KW-1133">Transmembrane helix</keyword>
<dbReference type="ExpressionAtlas" id="A0A1D6QVI2">
    <property type="expression patterns" value="baseline and differential"/>
</dbReference>
<dbReference type="SUPFAM" id="SSF48452">
    <property type="entry name" value="TPR-like"/>
    <property type="match status" value="1"/>
</dbReference>
<reference evidence="2" key="1">
    <citation type="submission" date="2015-12" db="EMBL/GenBank/DDBJ databases">
        <title>Update maize B73 reference genome by single molecule sequencing technologies.</title>
        <authorList>
            <consortium name="Maize Genome Sequencing Project"/>
            <person name="Ware D."/>
        </authorList>
    </citation>
    <scope>NUCLEOTIDE SEQUENCE</scope>
    <source>
        <tissue evidence="2">Seedling</tissue>
    </source>
</reference>
<dbReference type="PANTHER" id="PTHR46224:SF6">
    <property type="entry name" value="ANKYRIN REPEAT FAMILY PROTEIN"/>
    <property type="match status" value="1"/>
</dbReference>
<keyword evidence="1" id="KW-0812">Transmembrane</keyword>
<sequence>MEANLRGYDAYKNENYIGAVDAYTQAIDLDPSNATLWSNKSLCWLLLGMAETALEDAKQSRTLRPDSGIACYREGAALHELQVCGFWSSDLISNSSPTCLSLDGDMCNCGRGFLKLQLPFMKGLILNQRTKNISAPSCSIISCPKNMASIRVDRAMLCHTLMLYSLILSFFHYQTIGMLLRRE</sequence>
<dbReference type="InterPro" id="IPR011990">
    <property type="entry name" value="TPR-like_helical_dom_sf"/>
</dbReference>
<evidence type="ECO:0000313" key="2">
    <source>
        <dbReference type="EMBL" id="AQK61345.1"/>
    </source>
</evidence>
<dbReference type="PANTHER" id="PTHR46224">
    <property type="entry name" value="ANKYRIN REPEAT FAMILY PROTEIN"/>
    <property type="match status" value="1"/>
</dbReference>
<accession>A0A1D6QVI2</accession>
<proteinExistence type="predicted"/>
<evidence type="ECO:0000256" key="1">
    <source>
        <dbReference type="SAM" id="Phobius"/>
    </source>
</evidence>
<dbReference type="AlphaFoldDB" id="A0A1D6QVI2"/>
<protein>
    <submittedName>
        <fullName evidence="2">Ankyrin repeat family protein</fullName>
    </submittedName>
</protein>
<dbReference type="EMBL" id="CM000780">
    <property type="protein sequence ID" value="AQK61345.1"/>
    <property type="molecule type" value="Genomic_DNA"/>
</dbReference>